<dbReference type="GeneID" id="20216463"/>
<dbReference type="OrthoDB" id="533508at2759"/>
<dbReference type="HOGENOM" id="CLU_2661562_0_0_1"/>
<name>T1G5W6_HELRO</name>
<dbReference type="Pfam" id="PF12796">
    <property type="entry name" value="Ank_2"/>
    <property type="match status" value="1"/>
</dbReference>
<keyword evidence="1" id="KW-0040">ANK repeat</keyword>
<reference evidence="2 4" key="2">
    <citation type="journal article" date="2013" name="Nature">
        <title>Insights into bilaterian evolution from three spiralian genomes.</title>
        <authorList>
            <person name="Simakov O."/>
            <person name="Marletaz F."/>
            <person name="Cho S.J."/>
            <person name="Edsinger-Gonzales E."/>
            <person name="Havlak P."/>
            <person name="Hellsten U."/>
            <person name="Kuo D.H."/>
            <person name="Larsson T."/>
            <person name="Lv J."/>
            <person name="Arendt D."/>
            <person name="Savage R."/>
            <person name="Osoegawa K."/>
            <person name="de Jong P."/>
            <person name="Grimwood J."/>
            <person name="Chapman J.A."/>
            <person name="Shapiro H."/>
            <person name="Aerts A."/>
            <person name="Otillar R.P."/>
            <person name="Terry A.Y."/>
            <person name="Boore J.L."/>
            <person name="Grigoriev I.V."/>
            <person name="Lindberg D.R."/>
            <person name="Seaver E.C."/>
            <person name="Weisblat D.A."/>
            <person name="Putnam N.H."/>
            <person name="Rokhsar D.S."/>
        </authorList>
    </citation>
    <scope>NUCLEOTIDE SEQUENCE</scope>
</reference>
<dbReference type="AlphaFoldDB" id="T1G5W6"/>
<keyword evidence="4" id="KW-1185">Reference proteome</keyword>
<reference evidence="3" key="3">
    <citation type="submission" date="2015-06" db="UniProtKB">
        <authorList>
            <consortium name="EnsemblMetazoa"/>
        </authorList>
    </citation>
    <scope>IDENTIFICATION</scope>
</reference>
<dbReference type="SMART" id="SM00248">
    <property type="entry name" value="ANK"/>
    <property type="match status" value="2"/>
</dbReference>
<dbReference type="RefSeq" id="XP_009024290.1">
    <property type="nucleotide sequence ID" value="XM_009026042.1"/>
</dbReference>
<gene>
    <name evidence="3" type="primary">20216463</name>
    <name evidence="2" type="ORF">HELRODRAFT_85404</name>
</gene>
<sequence length="76" mass="8772">MYWCRDYPPLHLATRHGHAAIVSLLLRWGAEQTPLIQTGEFPIHIAAREGHAHLIELFCSLDNKWVNCKTEKPKLQ</sequence>
<dbReference type="InParanoid" id="T1G5W6"/>
<dbReference type="SUPFAM" id="SSF48403">
    <property type="entry name" value="Ankyrin repeat"/>
    <property type="match status" value="1"/>
</dbReference>
<dbReference type="Proteomes" id="UP000015101">
    <property type="component" value="Unassembled WGS sequence"/>
</dbReference>
<dbReference type="EMBL" id="KB097336">
    <property type="protein sequence ID" value="ESN97552.1"/>
    <property type="molecule type" value="Genomic_DNA"/>
</dbReference>
<organism evidence="3 4">
    <name type="scientific">Helobdella robusta</name>
    <name type="common">Californian leech</name>
    <dbReference type="NCBI Taxonomy" id="6412"/>
    <lineage>
        <taxon>Eukaryota</taxon>
        <taxon>Metazoa</taxon>
        <taxon>Spiralia</taxon>
        <taxon>Lophotrochozoa</taxon>
        <taxon>Annelida</taxon>
        <taxon>Clitellata</taxon>
        <taxon>Hirudinea</taxon>
        <taxon>Rhynchobdellida</taxon>
        <taxon>Glossiphoniidae</taxon>
        <taxon>Helobdella</taxon>
    </lineage>
</organism>
<accession>T1G5W6</accession>
<feature type="repeat" description="ANK" evidence="1">
    <location>
        <begin position="5"/>
        <end position="31"/>
    </location>
</feature>
<proteinExistence type="predicted"/>
<dbReference type="CTD" id="20216463"/>
<evidence type="ECO:0000313" key="4">
    <source>
        <dbReference type="Proteomes" id="UP000015101"/>
    </source>
</evidence>
<reference evidence="4" key="1">
    <citation type="submission" date="2012-12" db="EMBL/GenBank/DDBJ databases">
        <authorList>
            <person name="Hellsten U."/>
            <person name="Grimwood J."/>
            <person name="Chapman J.A."/>
            <person name="Shapiro H."/>
            <person name="Aerts A."/>
            <person name="Otillar R.P."/>
            <person name="Terry A.Y."/>
            <person name="Boore J.L."/>
            <person name="Simakov O."/>
            <person name="Marletaz F."/>
            <person name="Cho S.-J."/>
            <person name="Edsinger-Gonzales E."/>
            <person name="Havlak P."/>
            <person name="Kuo D.-H."/>
            <person name="Larsson T."/>
            <person name="Lv J."/>
            <person name="Arendt D."/>
            <person name="Savage R."/>
            <person name="Osoegawa K."/>
            <person name="de Jong P."/>
            <person name="Lindberg D.R."/>
            <person name="Seaver E.C."/>
            <person name="Weisblat D.A."/>
            <person name="Putnam N.H."/>
            <person name="Grigoriev I.V."/>
            <person name="Rokhsar D.S."/>
        </authorList>
    </citation>
    <scope>NUCLEOTIDE SEQUENCE</scope>
</reference>
<dbReference type="PROSITE" id="PS50297">
    <property type="entry name" value="ANK_REP_REGION"/>
    <property type="match status" value="1"/>
</dbReference>
<dbReference type="InterPro" id="IPR036770">
    <property type="entry name" value="Ankyrin_rpt-contain_sf"/>
</dbReference>
<evidence type="ECO:0000313" key="2">
    <source>
        <dbReference type="EMBL" id="ESN97552.1"/>
    </source>
</evidence>
<dbReference type="PROSITE" id="PS50088">
    <property type="entry name" value="ANK_REPEAT"/>
    <property type="match status" value="1"/>
</dbReference>
<dbReference type="Gene3D" id="1.25.40.20">
    <property type="entry name" value="Ankyrin repeat-containing domain"/>
    <property type="match status" value="1"/>
</dbReference>
<dbReference type="EnsemblMetazoa" id="HelroT85404">
    <property type="protein sequence ID" value="HelroP85404"/>
    <property type="gene ID" value="HelroG85404"/>
</dbReference>
<dbReference type="EMBL" id="AMQM01006270">
    <property type="status" value="NOT_ANNOTATED_CDS"/>
    <property type="molecule type" value="Genomic_DNA"/>
</dbReference>
<protein>
    <submittedName>
        <fullName evidence="2 3">Uncharacterized protein</fullName>
    </submittedName>
</protein>
<dbReference type="KEGG" id="hro:HELRODRAFT_85404"/>
<evidence type="ECO:0000256" key="1">
    <source>
        <dbReference type="PROSITE-ProRule" id="PRU00023"/>
    </source>
</evidence>
<evidence type="ECO:0000313" key="3">
    <source>
        <dbReference type="EnsemblMetazoa" id="HelroP85404"/>
    </source>
</evidence>
<dbReference type="InterPro" id="IPR002110">
    <property type="entry name" value="Ankyrin_rpt"/>
</dbReference>